<dbReference type="AlphaFoldDB" id="A0A5C3Q6E9"/>
<keyword evidence="2" id="KW-1185">Reference proteome</keyword>
<dbReference type="EMBL" id="ML178851">
    <property type="protein sequence ID" value="TFK97106.1"/>
    <property type="molecule type" value="Genomic_DNA"/>
</dbReference>
<evidence type="ECO:0000313" key="1">
    <source>
        <dbReference type="EMBL" id="TFK97106.1"/>
    </source>
</evidence>
<protein>
    <submittedName>
        <fullName evidence="1">Uncharacterized protein</fullName>
    </submittedName>
</protein>
<reference evidence="1 2" key="1">
    <citation type="journal article" date="2019" name="Nat. Ecol. Evol.">
        <title>Megaphylogeny resolves global patterns of mushroom evolution.</title>
        <authorList>
            <person name="Varga T."/>
            <person name="Krizsan K."/>
            <person name="Foldi C."/>
            <person name="Dima B."/>
            <person name="Sanchez-Garcia M."/>
            <person name="Sanchez-Ramirez S."/>
            <person name="Szollosi G.J."/>
            <person name="Szarkandi J.G."/>
            <person name="Papp V."/>
            <person name="Albert L."/>
            <person name="Andreopoulos W."/>
            <person name="Angelini C."/>
            <person name="Antonin V."/>
            <person name="Barry K.W."/>
            <person name="Bougher N.L."/>
            <person name="Buchanan P."/>
            <person name="Buyck B."/>
            <person name="Bense V."/>
            <person name="Catcheside P."/>
            <person name="Chovatia M."/>
            <person name="Cooper J."/>
            <person name="Damon W."/>
            <person name="Desjardin D."/>
            <person name="Finy P."/>
            <person name="Geml J."/>
            <person name="Haridas S."/>
            <person name="Hughes K."/>
            <person name="Justo A."/>
            <person name="Karasinski D."/>
            <person name="Kautmanova I."/>
            <person name="Kiss B."/>
            <person name="Kocsube S."/>
            <person name="Kotiranta H."/>
            <person name="LaButti K.M."/>
            <person name="Lechner B.E."/>
            <person name="Liimatainen K."/>
            <person name="Lipzen A."/>
            <person name="Lukacs Z."/>
            <person name="Mihaltcheva S."/>
            <person name="Morgado L.N."/>
            <person name="Niskanen T."/>
            <person name="Noordeloos M.E."/>
            <person name="Ohm R.A."/>
            <person name="Ortiz-Santana B."/>
            <person name="Ovrebo C."/>
            <person name="Racz N."/>
            <person name="Riley R."/>
            <person name="Savchenko A."/>
            <person name="Shiryaev A."/>
            <person name="Soop K."/>
            <person name="Spirin V."/>
            <person name="Szebenyi C."/>
            <person name="Tomsovsky M."/>
            <person name="Tulloss R.E."/>
            <person name="Uehling J."/>
            <person name="Grigoriev I.V."/>
            <person name="Vagvolgyi C."/>
            <person name="Papp T."/>
            <person name="Martin F.M."/>
            <person name="Miettinen O."/>
            <person name="Hibbett D.S."/>
            <person name="Nagy L.G."/>
        </authorList>
    </citation>
    <scope>NUCLEOTIDE SEQUENCE [LARGE SCALE GENOMIC DNA]</scope>
    <source>
        <strain evidence="1 2">CBS 309.79</strain>
    </source>
</reference>
<proteinExistence type="predicted"/>
<dbReference type="Proteomes" id="UP000305067">
    <property type="component" value="Unassembled WGS sequence"/>
</dbReference>
<organism evidence="1 2">
    <name type="scientific">Pterulicium gracile</name>
    <dbReference type="NCBI Taxonomy" id="1884261"/>
    <lineage>
        <taxon>Eukaryota</taxon>
        <taxon>Fungi</taxon>
        <taxon>Dikarya</taxon>
        <taxon>Basidiomycota</taxon>
        <taxon>Agaricomycotina</taxon>
        <taxon>Agaricomycetes</taxon>
        <taxon>Agaricomycetidae</taxon>
        <taxon>Agaricales</taxon>
        <taxon>Pleurotineae</taxon>
        <taxon>Pterulaceae</taxon>
        <taxon>Pterulicium</taxon>
    </lineage>
</organism>
<evidence type="ECO:0000313" key="2">
    <source>
        <dbReference type="Proteomes" id="UP000305067"/>
    </source>
</evidence>
<gene>
    <name evidence="1" type="ORF">BDV98DRAFT_275892</name>
</gene>
<accession>A0A5C3Q6E9</accession>
<sequence>MNESGRIRRLKLKGAVLYGGVILLTRLPIFRLLKELHIGDGTWATDGFLTDTPVLEKLEVMDEISMDDIPMSQCLSHVTIPNRDNATAQETLDFLRVAAKTLVYLDLDRARMQTLKIQEMCTDIIPMTFFTYHSYPPPTSMSSTRTTRNTQRVEI</sequence>
<name>A0A5C3Q6E9_9AGAR</name>